<gene>
    <name evidence="2" type="ORF">GCM10010201_30020</name>
</gene>
<protein>
    <submittedName>
        <fullName evidence="2">GNAT family N-acetyltransferase</fullName>
    </submittedName>
</protein>
<proteinExistence type="predicted"/>
<evidence type="ECO:0000313" key="3">
    <source>
        <dbReference type="Proteomes" id="UP001499978"/>
    </source>
</evidence>
<dbReference type="PROSITE" id="PS51186">
    <property type="entry name" value="GNAT"/>
    <property type="match status" value="1"/>
</dbReference>
<dbReference type="RefSeq" id="WP_344173528.1">
    <property type="nucleotide sequence ID" value="NZ_BAAARY010000015.1"/>
</dbReference>
<keyword evidence="3" id="KW-1185">Reference proteome</keyword>
<organism evidence="2 3">
    <name type="scientific">Pilimelia columellifera subsp. columellifera</name>
    <dbReference type="NCBI Taxonomy" id="706583"/>
    <lineage>
        <taxon>Bacteria</taxon>
        <taxon>Bacillati</taxon>
        <taxon>Actinomycetota</taxon>
        <taxon>Actinomycetes</taxon>
        <taxon>Micromonosporales</taxon>
        <taxon>Micromonosporaceae</taxon>
        <taxon>Pilimelia</taxon>
    </lineage>
</organism>
<dbReference type="Gene3D" id="3.40.630.30">
    <property type="match status" value="1"/>
</dbReference>
<comment type="caution">
    <text evidence="2">The sequence shown here is derived from an EMBL/GenBank/DDBJ whole genome shotgun (WGS) entry which is preliminary data.</text>
</comment>
<dbReference type="SUPFAM" id="SSF55729">
    <property type="entry name" value="Acyl-CoA N-acyltransferases (Nat)"/>
    <property type="match status" value="1"/>
</dbReference>
<dbReference type="InterPro" id="IPR016181">
    <property type="entry name" value="Acyl_CoA_acyltransferase"/>
</dbReference>
<name>A0ABN3NT36_9ACTN</name>
<accession>A0ABN3NT36</accession>
<reference evidence="2 3" key="1">
    <citation type="journal article" date="2019" name="Int. J. Syst. Evol. Microbiol.">
        <title>The Global Catalogue of Microorganisms (GCM) 10K type strain sequencing project: providing services to taxonomists for standard genome sequencing and annotation.</title>
        <authorList>
            <consortium name="The Broad Institute Genomics Platform"/>
            <consortium name="The Broad Institute Genome Sequencing Center for Infectious Disease"/>
            <person name="Wu L."/>
            <person name="Ma J."/>
        </authorList>
    </citation>
    <scope>NUCLEOTIDE SEQUENCE [LARGE SCALE GENOMIC DNA]</scope>
    <source>
        <strain evidence="2 3">JCM 3367</strain>
    </source>
</reference>
<sequence>MTLADATPATARYELDADPARIDRDVIWRFMTEHAYWGGWRSRGIVDRQIDASWRVVGCYDRADGAMVGFARAISDGVSLAYLADVFVLPEHRGHGLGVRLVDHMIEGSEGPHFRWMLHTGDAHGLYAKAGFRPPDHTYLERPGRAPDPR</sequence>
<dbReference type="CDD" id="cd04301">
    <property type="entry name" value="NAT_SF"/>
    <property type="match status" value="1"/>
</dbReference>
<evidence type="ECO:0000313" key="2">
    <source>
        <dbReference type="EMBL" id="GAA2528876.1"/>
    </source>
</evidence>
<evidence type="ECO:0000259" key="1">
    <source>
        <dbReference type="PROSITE" id="PS51186"/>
    </source>
</evidence>
<dbReference type="Pfam" id="PF13508">
    <property type="entry name" value="Acetyltransf_7"/>
    <property type="match status" value="1"/>
</dbReference>
<feature type="domain" description="N-acetyltransferase" evidence="1">
    <location>
        <begin position="1"/>
        <end position="150"/>
    </location>
</feature>
<dbReference type="PANTHER" id="PTHR43233:SF1">
    <property type="entry name" value="FAMILY N-ACETYLTRANSFERASE, PUTATIVE (AFU_ORTHOLOGUE AFUA_6G03350)-RELATED"/>
    <property type="match status" value="1"/>
</dbReference>
<dbReference type="InterPro" id="IPR000182">
    <property type="entry name" value="GNAT_dom"/>
</dbReference>
<dbReference type="InterPro" id="IPR053144">
    <property type="entry name" value="Acetyltransferase_Butenolide"/>
</dbReference>
<dbReference type="EMBL" id="BAAARY010000015">
    <property type="protein sequence ID" value="GAA2528876.1"/>
    <property type="molecule type" value="Genomic_DNA"/>
</dbReference>
<dbReference type="PANTHER" id="PTHR43233">
    <property type="entry name" value="FAMILY N-ACETYLTRANSFERASE, PUTATIVE (AFU_ORTHOLOGUE AFUA_6G03350)-RELATED"/>
    <property type="match status" value="1"/>
</dbReference>
<dbReference type="Proteomes" id="UP001499978">
    <property type="component" value="Unassembled WGS sequence"/>
</dbReference>